<dbReference type="PANTHER" id="PTHR11040">
    <property type="entry name" value="ZINC/IRON TRANSPORTER"/>
    <property type="match status" value="1"/>
</dbReference>
<evidence type="ECO:0000313" key="6">
    <source>
        <dbReference type="EMBL" id="MFD2648689.1"/>
    </source>
</evidence>
<dbReference type="Proteomes" id="UP001597521">
    <property type="component" value="Unassembled WGS sequence"/>
</dbReference>
<name>A0ABW5QLR9_9HYPH</name>
<keyword evidence="2 5" id="KW-0812">Transmembrane</keyword>
<evidence type="ECO:0000256" key="4">
    <source>
        <dbReference type="ARBA" id="ARBA00023136"/>
    </source>
</evidence>
<evidence type="ECO:0000256" key="3">
    <source>
        <dbReference type="ARBA" id="ARBA00022989"/>
    </source>
</evidence>
<gene>
    <name evidence="6" type="ORF">ACFSX5_12890</name>
</gene>
<evidence type="ECO:0000256" key="2">
    <source>
        <dbReference type="ARBA" id="ARBA00022692"/>
    </source>
</evidence>
<feature type="transmembrane region" description="Helical" evidence="5">
    <location>
        <begin position="240"/>
        <end position="257"/>
    </location>
</feature>
<sequence length="258" mass="26923">MDGFWKVAAIVIGAGLCSPIGGFVATRFSPSSLLLSITVGFAGGILIGTASFEMIPTALERIAVWLVVPAVILGMLLTYGLDMFVNKGQLAGDEADQKPKVESFHRRHRPRGTMVTVLAMATATEELIEGLSIGVGGSLGGATALVVGIAIAIDNLSEAMSIGALARKEDDRTHVRRTLVWTGLIGLSLMVAGLGGWALLRNVPVEVLSFLLSAGAGAMLYLTTTDLLPSAEEHQYQQSAAIAITCGFLTALVLSQVS</sequence>
<proteinExistence type="predicted"/>
<keyword evidence="7" id="KW-1185">Reference proteome</keyword>
<feature type="transmembrane region" description="Helical" evidence="5">
    <location>
        <begin position="133"/>
        <end position="157"/>
    </location>
</feature>
<reference evidence="7" key="1">
    <citation type="journal article" date="2019" name="Int. J. Syst. Evol. Microbiol.">
        <title>The Global Catalogue of Microorganisms (GCM) 10K type strain sequencing project: providing services to taxonomists for standard genome sequencing and annotation.</title>
        <authorList>
            <consortium name="The Broad Institute Genomics Platform"/>
            <consortium name="The Broad Institute Genome Sequencing Center for Infectious Disease"/>
            <person name="Wu L."/>
            <person name="Ma J."/>
        </authorList>
    </citation>
    <scope>NUCLEOTIDE SEQUENCE [LARGE SCALE GENOMIC DNA]</scope>
    <source>
        <strain evidence="7">CCM 7427</strain>
    </source>
</reference>
<evidence type="ECO:0000256" key="5">
    <source>
        <dbReference type="SAM" id="Phobius"/>
    </source>
</evidence>
<dbReference type="Pfam" id="PF02535">
    <property type="entry name" value="Zip"/>
    <property type="match status" value="1"/>
</dbReference>
<comment type="caution">
    <text evidence="6">The sequence shown here is derived from an EMBL/GenBank/DDBJ whole genome shotgun (WGS) entry which is preliminary data.</text>
</comment>
<organism evidence="6 7">
    <name type="scientific">Devosia albogilva</name>
    <dbReference type="NCBI Taxonomy" id="429726"/>
    <lineage>
        <taxon>Bacteria</taxon>
        <taxon>Pseudomonadati</taxon>
        <taxon>Pseudomonadota</taxon>
        <taxon>Alphaproteobacteria</taxon>
        <taxon>Hyphomicrobiales</taxon>
        <taxon>Devosiaceae</taxon>
        <taxon>Devosia</taxon>
    </lineage>
</organism>
<dbReference type="InterPro" id="IPR003689">
    <property type="entry name" value="ZIP"/>
</dbReference>
<keyword evidence="4 5" id="KW-0472">Membrane</keyword>
<keyword evidence="3 5" id="KW-1133">Transmembrane helix</keyword>
<accession>A0ABW5QLR9</accession>
<dbReference type="RefSeq" id="WP_386833942.1">
    <property type="nucleotide sequence ID" value="NZ_JBHUNP010000001.1"/>
</dbReference>
<comment type="subcellular location">
    <subcellularLocation>
        <location evidence="1">Membrane</location>
        <topology evidence="1">Multi-pass membrane protein</topology>
    </subcellularLocation>
</comment>
<feature type="transmembrane region" description="Helical" evidence="5">
    <location>
        <begin position="32"/>
        <end position="50"/>
    </location>
</feature>
<dbReference type="EMBL" id="JBHUNP010000001">
    <property type="protein sequence ID" value="MFD2648689.1"/>
    <property type="molecule type" value="Genomic_DNA"/>
</dbReference>
<feature type="transmembrane region" description="Helical" evidence="5">
    <location>
        <begin position="206"/>
        <end position="228"/>
    </location>
</feature>
<evidence type="ECO:0000313" key="7">
    <source>
        <dbReference type="Proteomes" id="UP001597521"/>
    </source>
</evidence>
<protein>
    <submittedName>
        <fullName evidence="6">ZIP family metal transporter</fullName>
    </submittedName>
</protein>
<evidence type="ECO:0000256" key="1">
    <source>
        <dbReference type="ARBA" id="ARBA00004141"/>
    </source>
</evidence>
<feature type="transmembrane region" description="Helical" evidence="5">
    <location>
        <begin position="178"/>
        <end position="200"/>
    </location>
</feature>
<feature type="transmembrane region" description="Helical" evidence="5">
    <location>
        <begin position="62"/>
        <end position="81"/>
    </location>
</feature>